<organism evidence="2 3">
    <name type="scientific">Apostasia shenzhenica</name>
    <dbReference type="NCBI Taxonomy" id="1088818"/>
    <lineage>
        <taxon>Eukaryota</taxon>
        <taxon>Viridiplantae</taxon>
        <taxon>Streptophyta</taxon>
        <taxon>Embryophyta</taxon>
        <taxon>Tracheophyta</taxon>
        <taxon>Spermatophyta</taxon>
        <taxon>Magnoliopsida</taxon>
        <taxon>Liliopsida</taxon>
        <taxon>Asparagales</taxon>
        <taxon>Orchidaceae</taxon>
        <taxon>Apostasioideae</taxon>
        <taxon>Apostasia</taxon>
    </lineage>
</organism>
<keyword evidence="3" id="KW-1185">Reference proteome</keyword>
<dbReference type="EMBL" id="KZ451919">
    <property type="protein sequence ID" value="PKA62151.1"/>
    <property type="molecule type" value="Genomic_DNA"/>
</dbReference>
<dbReference type="Proteomes" id="UP000236161">
    <property type="component" value="Unassembled WGS sequence"/>
</dbReference>
<keyword evidence="1" id="KW-0472">Membrane</keyword>
<evidence type="ECO:0000313" key="2">
    <source>
        <dbReference type="EMBL" id="PKA62151.1"/>
    </source>
</evidence>
<keyword evidence="1" id="KW-1133">Transmembrane helix</keyword>
<dbReference type="AlphaFoldDB" id="A0A2I0B2Y3"/>
<evidence type="ECO:0000256" key="1">
    <source>
        <dbReference type="SAM" id="Phobius"/>
    </source>
</evidence>
<keyword evidence="1" id="KW-0812">Transmembrane</keyword>
<name>A0A2I0B2Y3_9ASPA</name>
<protein>
    <submittedName>
        <fullName evidence="2">Uncharacterized protein</fullName>
    </submittedName>
</protein>
<sequence>MVAAAPPTVQRVLFFPIFAEGGKLRNFTMIGAFVTHLNISIVADAPPAAAPPAVQLVFSFSIFAEGGKPRNFATIRTLVTHLNIPMVVRFIAIFFGQWLICKSFTEKRPGHSNLGSSFHNYLVYTHFNRNDIFLLIISLFSLCSFFLIVIVHIVFFELVLNFSNRCSAGSCSSCCAMRSFLPDLCLRWEAQNFYKDRDFGYTLKYPYGCEICGNIFWTMADL</sequence>
<evidence type="ECO:0000313" key="3">
    <source>
        <dbReference type="Proteomes" id="UP000236161"/>
    </source>
</evidence>
<feature type="transmembrane region" description="Helical" evidence="1">
    <location>
        <begin position="78"/>
        <end position="100"/>
    </location>
</feature>
<feature type="transmembrane region" description="Helical" evidence="1">
    <location>
        <begin position="132"/>
        <end position="155"/>
    </location>
</feature>
<proteinExistence type="predicted"/>
<accession>A0A2I0B2Y3</accession>
<gene>
    <name evidence="2" type="ORF">AXF42_Ash015035</name>
</gene>
<reference evidence="2 3" key="1">
    <citation type="journal article" date="2017" name="Nature">
        <title>The Apostasia genome and the evolution of orchids.</title>
        <authorList>
            <person name="Zhang G.Q."/>
            <person name="Liu K.W."/>
            <person name="Li Z."/>
            <person name="Lohaus R."/>
            <person name="Hsiao Y.Y."/>
            <person name="Niu S.C."/>
            <person name="Wang J.Y."/>
            <person name="Lin Y.C."/>
            <person name="Xu Q."/>
            <person name="Chen L.J."/>
            <person name="Yoshida K."/>
            <person name="Fujiwara S."/>
            <person name="Wang Z.W."/>
            <person name="Zhang Y.Q."/>
            <person name="Mitsuda N."/>
            <person name="Wang M."/>
            <person name="Liu G.H."/>
            <person name="Pecoraro L."/>
            <person name="Huang H.X."/>
            <person name="Xiao X.J."/>
            <person name="Lin M."/>
            <person name="Wu X.Y."/>
            <person name="Wu W.L."/>
            <person name="Chen Y.Y."/>
            <person name="Chang S.B."/>
            <person name="Sakamoto S."/>
            <person name="Ohme-Takagi M."/>
            <person name="Yagi M."/>
            <person name="Zeng S.J."/>
            <person name="Shen C.Y."/>
            <person name="Yeh C.M."/>
            <person name="Luo Y.B."/>
            <person name="Tsai W.C."/>
            <person name="Van de Peer Y."/>
            <person name="Liu Z.J."/>
        </authorList>
    </citation>
    <scope>NUCLEOTIDE SEQUENCE [LARGE SCALE GENOMIC DNA]</scope>
    <source>
        <strain evidence="3">cv. Shenzhen</strain>
        <tissue evidence="2">Stem</tissue>
    </source>
</reference>